<dbReference type="KEGG" id="kpin:30174266"/>
<dbReference type="STRING" id="1296096.A0A1B9HXN9"/>
<reference evidence="2" key="1">
    <citation type="submission" date="2013-07" db="EMBL/GenBank/DDBJ databases">
        <title>The Genome Sequence of Cryptococcus pinus CBS10737.</title>
        <authorList>
            <consortium name="The Broad Institute Genome Sequencing Platform"/>
            <person name="Cuomo C."/>
            <person name="Litvintseva A."/>
            <person name="Chen Y."/>
            <person name="Heitman J."/>
            <person name="Sun S."/>
            <person name="Springer D."/>
            <person name="Dromer F."/>
            <person name="Young S.K."/>
            <person name="Zeng Q."/>
            <person name="Gargeya S."/>
            <person name="Fitzgerald M."/>
            <person name="Abouelleil A."/>
            <person name="Alvarado L."/>
            <person name="Berlin A.M."/>
            <person name="Chapman S.B."/>
            <person name="Dewar J."/>
            <person name="Goldberg J."/>
            <person name="Griggs A."/>
            <person name="Gujja S."/>
            <person name="Hansen M."/>
            <person name="Howarth C."/>
            <person name="Imamovic A."/>
            <person name="Larimer J."/>
            <person name="McCowan C."/>
            <person name="Murphy C."/>
            <person name="Pearson M."/>
            <person name="Priest M."/>
            <person name="Roberts A."/>
            <person name="Saif S."/>
            <person name="Shea T."/>
            <person name="Sykes S."/>
            <person name="Wortman J."/>
            <person name="Nusbaum C."/>
            <person name="Birren B."/>
        </authorList>
    </citation>
    <scope>NUCLEOTIDE SEQUENCE [LARGE SCALE GENOMIC DNA]</scope>
    <source>
        <strain evidence="2">CBS 10737</strain>
    </source>
</reference>
<dbReference type="RefSeq" id="XP_019009249.1">
    <property type="nucleotide sequence ID" value="XM_019157609.1"/>
</dbReference>
<evidence type="ECO:0000313" key="2">
    <source>
        <dbReference type="EMBL" id="OCF48030.1"/>
    </source>
</evidence>
<evidence type="ECO:0000313" key="4">
    <source>
        <dbReference type="Proteomes" id="UP000094020"/>
    </source>
</evidence>
<dbReference type="GeneID" id="30174266"/>
<gene>
    <name evidence="2" type="ORF">I206_05897</name>
    <name evidence="3" type="ORF">I206_107564</name>
</gene>
<feature type="compositionally biased region" description="Low complexity" evidence="1">
    <location>
        <begin position="368"/>
        <end position="380"/>
    </location>
</feature>
<sequence length="505" mass="55116">MQSPLKGQHQQNQNGWTAHQDIPKTVERKRKGRGVDIISSSLPTPPSQTHLPTPETIRRSGRPRKNTSTEASTSATHLPTPQTQRTKRRSSPPRTRTEEEPIPSPSGHTTFFLSNHDSTSTRPEKIRRRPGLTFAQQMGLLSTSKSRLGVGMGGQKALNHGKVDQIGSVNQRNISTKDDNPFLVSGLGAPVPLASPGVITTHQPRGDESDSETEGVQPLCPSPLPRRSPRLASPSPGTTLIKMLSSVKSPLGLLSPPPTKHAARIGLFQSSSTKPKAMTRQEIAKRKKQLEMLDYEDNPFLVKNGESSTRVPQTRGPLVDEDLPTVTYVFRGSKKVFANPLYPSNAPFPRSDLHPDDDEFEPHPLPKPKLLWPKGPSPSKSKIRDMVRTPSPDIEGLSPPSSPVSTPTTSHRFGKSSLAHTPHNAKGPEVEEGLYSDDDDEFLMRNIRGHGQDDHAEEELPSRRGLLFGAVGSTNSKGTKRGFGGTGGVEDSDTRGKKPRGLFRL</sequence>
<protein>
    <submittedName>
        <fullName evidence="2">Uncharacterized protein</fullName>
    </submittedName>
</protein>
<feature type="compositionally biased region" description="Polar residues" evidence="1">
    <location>
        <begin position="107"/>
        <end position="121"/>
    </location>
</feature>
<feature type="compositionally biased region" description="Polar residues" evidence="1">
    <location>
        <begin position="66"/>
        <end position="84"/>
    </location>
</feature>
<accession>A0A1B9HXN9</accession>
<organism evidence="2">
    <name type="scientific">Kwoniella pini CBS 10737</name>
    <dbReference type="NCBI Taxonomy" id="1296096"/>
    <lineage>
        <taxon>Eukaryota</taxon>
        <taxon>Fungi</taxon>
        <taxon>Dikarya</taxon>
        <taxon>Basidiomycota</taxon>
        <taxon>Agaricomycotina</taxon>
        <taxon>Tremellomycetes</taxon>
        <taxon>Tremellales</taxon>
        <taxon>Cryptococcaceae</taxon>
        <taxon>Kwoniella</taxon>
    </lineage>
</organism>
<feature type="compositionally biased region" description="Polar residues" evidence="1">
    <location>
        <begin position="1"/>
        <end position="17"/>
    </location>
</feature>
<proteinExistence type="predicted"/>
<dbReference type="EMBL" id="CP144529">
    <property type="protein sequence ID" value="WWC73592.1"/>
    <property type="molecule type" value="Genomic_DNA"/>
</dbReference>
<feature type="region of interest" description="Disordered" evidence="1">
    <location>
        <begin position="340"/>
        <end position="435"/>
    </location>
</feature>
<feature type="region of interest" description="Disordered" evidence="1">
    <location>
        <begin position="1"/>
        <end position="132"/>
    </location>
</feature>
<reference evidence="2" key="3">
    <citation type="submission" date="2016-07" db="EMBL/GenBank/DDBJ databases">
        <title>Evolution of pathogenesis and genome organization in the Tremellales.</title>
        <authorList>
            <person name="Cuomo C."/>
            <person name="Litvintseva A."/>
            <person name="Heitman J."/>
            <person name="Chen Y."/>
            <person name="Sun S."/>
            <person name="Springer D."/>
            <person name="Dromer F."/>
            <person name="Young S."/>
            <person name="Zeng Q."/>
            <person name="Chapman S."/>
            <person name="Gujja S."/>
            <person name="Saif S."/>
            <person name="Birren B."/>
        </authorList>
    </citation>
    <scope>NUCLEOTIDE SEQUENCE</scope>
    <source>
        <strain evidence="2">CBS 10737</strain>
    </source>
</reference>
<reference evidence="3" key="4">
    <citation type="submission" date="2024-02" db="EMBL/GenBank/DDBJ databases">
        <title>Comparative genomics of Cryptococcus and Kwoniella reveals pathogenesis evolution and contrasting modes of karyotype evolution via chromosome fusion or intercentromeric recombination.</title>
        <authorList>
            <person name="Coelho M.A."/>
            <person name="David-Palma M."/>
            <person name="Shea T."/>
            <person name="Bowers K."/>
            <person name="McGinley-Smith S."/>
            <person name="Mohammad A.W."/>
            <person name="Gnirke A."/>
            <person name="Yurkov A.M."/>
            <person name="Nowrousian M."/>
            <person name="Sun S."/>
            <person name="Cuomo C.A."/>
            <person name="Heitman J."/>
        </authorList>
    </citation>
    <scope>NUCLEOTIDE SEQUENCE</scope>
    <source>
        <strain evidence="3">CBS 10737</strain>
    </source>
</reference>
<keyword evidence="4" id="KW-1185">Reference proteome</keyword>
<dbReference type="EMBL" id="KI894014">
    <property type="protein sequence ID" value="OCF48030.1"/>
    <property type="molecule type" value="Genomic_DNA"/>
</dbReference>
<reference evidence="3" key="2">
    <citation type="submission" date="2013-07" db="EMBL/GenBank/DDBJ databases">
        <authorList>
            <consortium name="The Broad Institute Genome Sequencing Platform"/>
            <person name="Cuomo C."/>
            <person name="Litvintseva A."/>
            <person name="Chen Y."/>
            <person name="Heitman J."/>
            <person name="Sun S."/>
            <person name="Springer D."/>
            <person name="Dromer F."/>
            <person name="Young S.K."/>
            <person name="Zeng Q."/>
            <person name="Gargeya S."/>
            <person name="Fitzgerald M."/>
            <person name="Abouelleil A."/>
            <person name="Alvarado L."/>
            <person name="Berlin A.M."/>
            <person name="Chapman S.B."/>
            <person name="Dewar J."/>
            <person name="Goldberg J."/>
            <person name="Griggs A."/>
            <person name="Gujja S."/>
            <person name="Hansen M."/>
            <person name="Howarth C."/>
            <person name="Imamovic A."/>
            <person name="Larimer J."/>
            <person name="McCowan C."/>
            <person name="Murphy C."/>
            <person name="Pearson M."/>
            <person name="Priest M."/>
            <person name="Roberts A."/>
            <person name="Saif S."/>
            <person name="Shea T."/>
            <person name="Sykes S."/>
            <person name="Wortman J."/>
            <person name="Nusbaum C."/>
            <person name="Birren B."/>
        </authorList>
    </citation>
    <scope>NUCLEOTIDE SEQUENCE</scope>
    <source>
        <strain evidence="3">CBS 10737</strain>
    </source>
</reference>
<evidence type="ECO:0000313" key="3">
    <source>
        <dbReference type="EMBL" id="WWC73592.1"/>
    </source>
</evidence>
<dbReference type="OrthoDB" id="3364608at2759"/>
<name>A0A1B9HXN9_9TREE</name>
<feature type="region of interest" description="Disordered" evidence="1">
    <location>
        <begin position="468"/>
        <end position="505"/>
    </location>
</feature>
<evidence type="ECO:0000256" key="1">
    <source>
        <dbReference type="SAM" id="MobiDB-lite"/>
    </source>
</evidence>
<dbReference type="Proteomes" id="UP000094020">
    <property type="component" value="Chromosome 11"/>
</dbReference>
<feature type="region of interest" description="Disordered" evidence="1">
    <location>
        <begin position="196"/>
        <end position="235"/>
    </location>
</feature>
<dbReference type="AlphaFoldDB" id="A0A1B9HXN9"/>
<feature type="compositionally biased region" description="Polar residues" evidence="1">
    <location>
        <begin position="38"/>
        <end position="51"/>
    </location>
</feature>